<dbReference type="NCBIfam" id="TIGR03725">
    <property type="entry name" value="T6A_YeaZ"/>
    <property type="match status" value="1"/>
</dbReference>
<dbReference type="Pfam" id="PF00814">
    <property type="entry name" value="TsaD"/>
    <property type="match status" value="1"/>
</dbReference>
<dbReference type="InterPro" id="IPR022496">
    <property type="entry name" value="T6A_TsaB"/>
</dbReference>
<dbReference type="HOGENOM" id="CLU_064886_1_0_10"/>
<dbReference type="AlphaFoldDB" id="B3QRK7"/>
<feature type="domain" description="Gcp-like" evidence="2">
    <location>
        <begin position="35"/>
        <end position="138"/>
    </location>
</feature>
<reference evidence="3" key="1">
    <citation type="submission" date="2008-06" db="EMBL/GenBank/DDBJ databases">
        <title>Complete sequence of Chlorobaculum parvum NCIB 8327.</title>
        <authorList>
            <consortium name="US DOE Joint Genome Institute"/>
            <person name="Lucas S."/>
            <person name="Copeland A."/>
            <person name="Lapidus A."/>
            <person name="Glavina del Rio T."/>
            <person name="Dalin E."/>
            <person name="Tice H."/>
            <person name="Bruce D."/>
            <person name="Goodwin L."/>
            <person name="Pitluck S."/>
            <person name="Schmutz J."/>
            <person name="Larimer F."/>
            <person name="Land M."/>
            <person name="Hauser L."/>
            <person name="Kyrpides N."/>
            <person name="Mikhailova N."/>
            <person name="Zhao F."/>
            <person name="Li T."/>
            <person name="Liu Z."/>
            <person name="Overmann J."/>
            <person name="Bryant D.A."/>
            <person name="Richardson P."/>
        </authorList>
    </citation>
    <scope>NUCLEOTIDE SEQUENCE [LARGE SCALE GENOMIC DNA]</scope>
    <source>
        <strain evidence="3">NCIB 8327</strain>
    </source>
</reference>
<dbReference type="STRING" id="517417.Cpar_0094"/>
<dbReference type="SUPFAM" id="SSF53067">
    <property type="entry name" value="Actin-like ATPase domain"/>
    <property type="match status" value="2"/>
</dbReference>
<evidence type="ECO:0000313" key="4">
    <source>
        <dbReference type="Proteomes" id="UP000008811"/>
    </source>
</evidence>
<dbReference type="EMBL" id="CP001099">
    <property type="protein sequence ID" value="ACF10522.1"/>
    <property type="molecule type" value="Genomic_DNA"/>
</dbReference>
<accession>B3QRK7</accession>
<dbReference type="KEGG" id="cpc:Cpar_0094"/>
<feature type="region of interest" description="Disordered" evidence="1">
    <location>
        <begin position="203"/>
        <end position="225"/>
    </location>
</feature>
<dbReference type="GO" id="GO:0006508">
    <property type="term" value="P:proteolysis"/>
    <property type="evidence" value="ECO:0007669"/>
    <property type="project" value="UniProtKB-KW"/>
</dbReference>
<dbReference type="Gene3D" id="3.30.420.40">
    <property type="match status" value="2"/>
</dbReference>
<dbReference type="InterPro" id="IPR043129">
    <property type="entry name" value="ATPase_NBD"/>
</dbReference>
<organism evidence="3 4">
    <name type="scientific">Chlorobaculum parvum (strain DSM 263 / NCIMB 8327)</name>
    <name type="common">Chlorobium vibrioforme subsp. thiosulfatophilum</name>
    <dbReference type="NCBI Taxonomy" id="517417"/>
    <lineage>
        <taxon>Bacteria</taxon>
        <taxon>Pseudomonadati</taxon>
        <taxon>Chlorobiota</taxon>
        <taxon>Chlorobiia</taxon>
        <taxon>Chlorobiales</taxon>
        <taxon>Chlorobiaceae</taxon>
        <taxon>Chlorobaculum</taxon>
    </lineage>
</organism>
<proteinExistence type="predicted"/>
<name>B3QRK7_CHLP8</name>
<gene>
    <name evidence="3" type="ordered locus">Cpar_0094</name>
</gene>
<dbReference type="OrthoDB" id="9784166at2"/>
<dbReference type="GO" id="GO:0008233">
    <property type="term" value="F:peptidase activity"/>
    <property type="evidence" value="ECO:0007669"/>
    <property type="project" value="UniProtKB-KW"/>
</dbReference>
<evidence type="ECO:0000259" key="2">
    <source>
        <dbReference type="Pfam" id="PF00814"/>
    </source>
</evidence>
<dbReference type="PANTHER" id="PTHR11735">
    <property type="entry name" value="TRNA N6-ADENOSINE THREONYLCARBAMOYLTRANSFERASE"/>
    <property type="match status" value="1"/>
</dbReference>
<sequence length="225" mass="23361">MKILAIECTHGFASVAVSRDGTIVEQRLAEWQKTAEALVPLVMQVMAEAGIPSAAELDGVAVSSGPGSFTALRIGMSVAKGIAFGADLPLLPVPTMIALASAALPHTEAANLVPVIPSRAGEYFAAIYRRDGKALTEIENFRCDAAKLPGRLASLGGAFVIVGRGVQTLADEVPQLASRCIEASFFTASALLPFAEQAFAAGGGESSTDATPEYRQAFVPKQARS</sequence>
<dbReference type="Proteomes" id="UP000008811">
    <property type="component" value="Chromosome"/>
</dbReference>
<dbReference type="CDD" id="cd24032">
    <property type="entry name" value="ASKHA_NBD_TsaB"/>
    <property type="match status" value="1"/>
</dbReference>
<dbReference type="RefSeq" id="WP_012501357.1">
    <property type="nucleotide sequence ID" value="NC_011027.1"/>
</dbReference>
<dbReference type="GO" id="GO:0005829">
    <property type="term" value="C:cytosol"/>
    <property type="evidence" value="ECO:0007669"/>
    <property type="project" value="TreeGrafter"/>
</dbReference>
<keyword evidence="4" id="KW-1185">Reference proteome</keyword>
<evidence type="ECO:0000256" key="1">
    <source>
        <dbReference type="SAM" id="MobiDB-lite"/>
    </source>
</evidence>
<dbReference type="GO" id="GO:0002949">
    <property type="term" value="P:tRNA threonylcarbamoyladenosine modification"/>
    <property type="evidence" value="ECO:0007669"/>
    <property type="project" value="InterPro"/>
</dbReference>
<dbReference type="eggNOG" id="COG1214">
    <property type="taxonomic scope" value="Bacteria"/>
</dbReference>
<protein>
    <submittedName>
        <fullName evidence="3">Peptidase M22 glycoprotease</fullName>
    </submittedName>
</protein>
<dbReference type="InterPro" id="IPR000905">
    <property type="entry name" value="Gcp-like_dom"/>
</dbReference>
<dbReference type="PANTHER" id="PTHR11735:SF11">
    <property type="entry name" value="TRNA THREONYLCARBAMOYLADENOSINE BIOSYNTHESIS PROTEIN TSAB"/>
    <property type="match status" value="1"/>
</dbReference>
<evidence type="ECO:0000313" key="3">
    <source>
        <dbReference type="EMBL" id="ACF10522.1"/>
    </source>
</evidence>